<gene>
    <name evidence="2" type="ORF">IAG42_00965</name>
</gene>
<dbReference type="GO" id="GO:0006783">
    <property type="term" value="P:heme biosynthetic process"/>
    <property type="evidence" value="ECO:0007669"/>
    <property type="project" value="TreeGrafter"/>
</dbReference>
<accession>A0A7H1B0R2</accession>
<dbReference type="InterPro" id="IPR052200">
    <property type="entry name" value="Protoporphyrinogen_IX_DH"/>
</dbReference>
<dbReference type="AlphaFoldDB" id="A0A7H1B0R2"/>
<proteinExistence type="predicted"/>
<organism evidence="2 3">
    <name type="scientific">Streptomyces xanthii</name>
    <dbReference type="NCBI Taxonomy" id="2768069"/>
    <lineage>
        <taxon>Bacteria</taxon>
        <taxon>Bacillati</taxon>
        <taxon>Actinomycetota</taxon>
        <taxon>Actinomycetes</taxon>
        <taxon>Kitasatosporales</taxon>
        <taxon>Streptomycetaceae</taxon>
        <taxon>Streptomyces</taxon>
    </lineage>
</organism>
<dbReference type="Pfam" id="PF12724">
    <property type="entry name" value="Flavodoxin_5"/>
    <property type="match status" value="1"/>
</dbReference>
<dbReference type="SUPFAM" id="SSF52218">
    <property type="entry name" value="Flavoproteins"/>
    <property type="match status" value="1"/>
</dbReference>
<name>A0A7H1B0R2_9ACTN</name>
<dbReference type="InterPro" id="IPR026816">
    <property type="entry name" value="Flavodoxin_dom"/>
</dbReference>
<evidence type="ECO:0000259" key="1">
    <source>
        <dbReference type="PROSITE" id="PS50902"/>
    </source>
</evidence>
<dbReference type="EMBL" id="CP061281">
    <property type="protein sequence ID" value="QNS02317.1"/>
    <property type="molecule type" value="Genomic_DNA"/>
</dbReference>
<keyword evidence="3" id="KW-1185">Reference proteome</keyword>
<dbReference type="GO" id="GO:0010181">
    <property type="term" value="F:FMN binding"/>
    <property type="evidence" value="ECO:0007669"/>
    <property type="project" value="InterPro"/>
</dbReference>
<dbReference type="PROSITE" id="PS50902">
    <property type="entry name" value="FLAVODOXIN_LIKE"/>
    <property type="match status" value="1"/>
</dbReference>
<protein>
    <submittedName>
        <fullName evidence="2">Flavodoxin domain-containing protein</fullName>
    </submittedName>
</protein>
<dbReference type="PANTHER" id="PTHR38030:SF2">
    <property type="entry name" value="PROTOPORPHYRINOGEN IX DEHYDROGENASE [QUINONE]"/>
    <property type="match status" value="1"/>
</dbReference>
<evidence type="ECO:0000313" key="2">
    <source>
        <dbReference type="EMBL" id="QNS02317.1"/>
    </source>
</evidence>
<dbReference type="Gene3D" id="3.40.50.360">
    <property type="match status" value="1"/>
</dbReference>
<evidence type="ECO:0000313" key="3">
    <source>
        <dbReference type="Proteomes" id="UP000516428"/>
    </source>
</evidence>
<dbReference type="KEGG" id="sxn:IAG42_00965"/>
<dbReference type="InterPro" id="IPR008254">
    <property type="entry name" value="Flavodoxin/NO_synth"/>
</dbReference>
<reference evidence="2 3" key="1">
    <citation type="submission" date="2020-09" db="EMBL/GenBank/DDBJ databases">
        <title>A novel species.</title>
        <authorList>
            <person name="Gao J."/>
        </authorList>
    </citation>
    <scope>NUCLEOTIDE SEQUENCE [LARGE SCALE GENOMIC DNA]</scope>
    <source>
        <strain evidence="2 3">CRXT-Y-14</strain>
    </source>
</reference>
<dbReference type="PANTHER" id="PTHR38030">
    <property type="entry name" value="PROTOPORPHYRINOGEN IX DEHYDROGENASE [MENAQUINONE]"/>
    <property type="match status" value="1"/>
</dbReference>
<sequence>MTSKRVLVAYGSKHGATAGIADEIGRTLRDDGFEAVVEPADTVTDVSGYDGVVLGGALYAGRWDGKARGCARRNAEQLRHRPVWLFSSGPVDSSAEQHDIPPVRGVARRMRNLGAREHMTFGGALTADDTGFMARSLIRHGKGGDFRNSARIQEWAHHIGTELDSAG</sequence>
<dbReference type="GO" id="GO:0070819">
    <property type="term" value="F:menaquinone-dependent protoporphyrinogen oxidase activity"/>
    <property type="evidence" value="ECO:0007669"/>
    <property type="project" value="TreeGrafter"/>
</dbReference>
<dbReference type="InterPro" id="IPR029039">
    <property type="entry name" value="Flavoprotein-like_sf"/>
</dbReference>
<dbReference type="Proteomes" id="UP000516428">
    <property type="component" value="Chromosome"/>
</dbReference>
<dbReference type="RefSeq" id="WP_188335072.1">
    <property type="nucleotide sequence ID" value="NZ_CP061281.1"/>
</dbReference>
<feature type="domain" description="Flavodoxin-like" evidence="1">
    <location>
        <begin position="6"/>
        <end position="160"/>
    </location>
</feature>